<dbReference type="Pfam" id="PF00561">
    <property type="entry name" value="Abhydrolase_1"/>
    <property type="match status" value="1"/>
</dbReference>
<evidence type="ECO:0000256" key="1">
    <source>
        <dbReference type="ARBA" id="ARBA00010088"/>
    </source>
</evidence>
<gene>
    <name evidence="7" type="ORF">GIS00_23345</name>
</gene>
<organism evidence="7 8">
    <name type="scientific">Nakamurella alba</name>
    <dbReference type="NCBI Taxonomy" id="2665158"/>
    <lineage>
        <taxon>Bacteria</taxon>
        <taxon>Bacillati</taxon>
        <taxon>Actinomycetota</taxon>
        <taxon>Actinomycetes</taxon>
        <taxon>Nakamurellales</taxon>
        <taxon>Nakamurellaceae</taxon>
        <taxon>Nakamurella</taxon>
    </lineage>
</organism>
<dbReference type="AlphaFoldDB" id="A0A7K1FVM3"/>
<dbReference type="InterPro" id="IPR051601">
    <property type="entry name" value="Serine_prot/Carboxylest_S33"/>
</dbReference>
<keyword evidence="3 7" id="KW-0378">Hydrolase</keyword>
<feature type="domain" description="Peptidase S33 tripeptidyl aminopeptidase-like C-terminal" evidence="6">
    <location>
        <begin position="405"/>
        <end position="508"/>
    </location>
</feature>
<keyword evidence="2 4" id="KW-0732">Signal</keyword>
<evidence type="ECO:0000256" key="2">
    <source>
        <dbReference type="ARBA" id="ARBA00022729"/>
    </source>
</evidence>
<dbReference type="InterPro" id="IPR000073">
    <property type="entry name" value="AB_hydrolase_1"/>
</dbReference>
<dbReference type="InterPro" id="IPR029058">
    <property type="entry name" value="AB_hydrolase_fold"/>
</dbReference>
<reference evidence="7 8" key="1">
    <citation type="submission" date="2019-11" db="EMBL/GenBank/DDBJ databases">
        <authorList>
            <person name="Jiang L.-Q."/>
        </authorList>
    </citation>
    <scope>NUCLEOTIDE SEQUENCE [LARGE SCALE GENOMIC DNA]</scope>
    <source>
        <strain evidence="7 8">YIM 132087</strain>
    </source>
</reference>
<evidence type="ECO:0000256" key="3">
    <source>
        <dbReference type="ARBA" id="ARBA00022801"/>
    </source>
</evidence>
<dbReference type="PANTHER" id="PTHR43248:SF29">
    <property type="entry name" value="TRIPEPTIDYL AMINOPEPTIDASE"/>
    <property type="match status" value="1"/>
</dbReference>
<dbReference type="InterPro" id="IPR013595">
    <property type="entry name" value="Pept_S33_TAP-like_C"/>
</dbReference>
<evidence type="ECO:0000259" key="5">
    <source>
        <dbReference type="Pfam" id="PF00561"/>
    </source>
</evidence>
<feature type="signal peptide" evidence="4">
    <location>
        <begin position="1"/>
        <end position="22"/>
    </location>
</feature>
<dbReference type="SUPFAM" id="SSF53474">
    <property type="entry name" value="alpha/beta-Hydrolases"/>
    <property type="match status" value="1"/>
</dbReference>
<name>A0A7K1FVM3_9ACTN</name>
<dbReference type="Gene3D" id="3.40.50.1820">
    <property type="entry name" value="alpha/beta hydrolase"/>
    <property type="match status" value="1"/>
</dbReference>
<evidence type="ECO:0000256" key="4">
    <source>
        <dbReference type="SAM" id="SignalP"/>
    </source>
</evidence>
<feature type="chain" id="PRO_5038350418" evidence="4">
    <location>
        <begin position="23"/>
        <end position="519"/>
    </location>
</feature>
<dbReference type="RefSeq" id="WP_154770831.1">
    <property type="nucleotide sequence ID" value="NZ_WLYK01000011.1"/>
</dbReference>
<dbReference type="PANTHER" id="PTHR43248">
    <property type="entry name" value="2-SUCCINYL-6-HYDROXY-2,4-CYCLOHEXADIENE-1-CARBOXYLATE SYNTHASE"/>
    <property type="match status" value="1"/>
</dbReference>
<evidence type="ECO:0000259" key="6">
    <source>
        <dbReference type="Pfam" id="PF08386"/>
    </source>
</evidence>
<dbReference type="Pfam" id="PF08386">
    <property type="entry name" value="Abhydrolase_4"/>
    <property type="match status" value="1"/>
</dbReference>
<evidence type="ECO:0000313" key="7">
    <source>
        <dbReference type="EMBL" id="MTD16874.1"/>
    </source>
</evidence>
<accession>A0A7K1FVM3</accession>
<sequence>MRLGAHLRRFSLVAVLAASVTAGLGGVPAAAASAPAPTIVWSECDGFECGTAEVPLDHQRPAGERISLALIKLPATDASHRKGSLFLNPGGPGGSGVSAVRDGASSFPAELRRAYDIIGFDPRGIGESATLRCFTNREEAEAAAHTLPYPLTAVEKQQWVATDGLLADACAANAGPILHHMSTADVARDLDLLRIAVGDRYLNYLGYSYGSYLGMTYANLFPATVGAFVIDGVLDPVAWSTGRGNQARTQPFTDRILSAAGGEVTLAEFFRQCDKAKQQCAFSGNARARYEALLVRMRTSPVEFPGIPGFFLTDRNLVATTSGALYNPDSWSDFSEFLADLEAGANAEAAVGYQELEDELSDAGAAAADYTPGEGMQAVTCADTANPSTITAWSVAADRSARLAPHFGRLWTWQSSSCADWPGSSDSRYAGPWNRRTAHPVLVVGNHFDPSTPYTGAVIASLLMPNSRLLTYTGWGHLAYLKAGNRCIDDKVTAYLVSDTLPRKGTVCRPTGSPFTGTG</sequence>
<keyword evidence="8" id="KW-1185">Reference proteome</keyword>
<evidence type="ECO:0000313" key="8">
    <source>
        <dbReference type="Proteomes" id="UP000460221"/>
    </source>
</evidence>
<comment type="similarity">
    <text evidence="1">Belongs to the peptidase S33 family.</text>
</comment>
<feature type="domain" description="AB hydrolase-1" evidence="5">
    <location>
        <begin position="85"/>
        <end position="250"/>
    </location>
</feature>
<protein>
    <submittedName>
        <fullName evidence="7">Alpha/beta fold hydrolase</fullName>
    </submittedName>
</protein>
<dbReference type="Proteomes" id="UP000460221">
    <property type="component" value="Unassembled WGS sequence"/>
</dbReference>
<dbReference type="GO" id="GO:0016787">
    <property type="term" value="F:hydrolase activity"/>
    <property type="evidence" value="ECO:0007669"/>
    <property type="project" value="UniProtKB-KW"/>
</dbReference>
<proteinExistence type="inferred from homology"/>
<comment type="caution">
    <text evidence="7">The sequence shown here is derived from an EMBL/GenBank/DDBJ whole genome shotgun (WGS) entry which is preliminary data.</text>
</comment>
<dbReference type="EMBL" id="WLYK01000011">
    <property type="protein sequence ID" value="MTD16874.1"/>
    <property type="molecule type" value="Genomic_DNA"/>
</dbReference>